<keyword evidence="3 6" id="KW-0547">Nucleotide-binding</keyword>
<evidence type="ECO:0000313" key="11">
    <source>
        <dbReference type="Proteomes" id="UP000242875"/>
    </source>
</evidence>
<dbReference type="AlphaFoldDB" id="A0A261XVL8"/>
<dbReference type="SMART" id="SM00220">
    <property type="entry name" value="S_TKc"/>
    <property type="match status" value="1"/>
</dbReference>
<dbReference type="InterPro" id="IPR017441">
    <property type="entry name" value="Protein_kinase_ATP_BS"/>
</dbReference>
<dbReference type="FunFam" id="1.10.510.10:FF:000469">
    <property type="entry name" value="Serine/threonine-protein kinase 32B"/>
    <property type="match status" value="1"/>
</dbReference>
<name>A0A261XVL8_9FUNG</name>
<dbReference type="PROSITE" id="PS51285">
    <property type="entry name" value="AGC_KINASE_CTER"/>
    <property type="match status" value="1"/>
</dbReference>
<keyword evidence="2" id="KW-0808">Transferase</keyword>
<evidence type="ECO:0000256" key="3">
    <source>
        <dbReference type="ARBA" id="ARBA00022741"/>
    </source>
</evidence>
<keyword evidence="5 6" id="KW-0067">ATP-binding</keyword>
<evidence type="ECO:0000256" key="1">
    <source>
        <dbReference type="ARBA" id="ARBA00022527"/>
    </source>
</evidence>
<dbReference type="GO" id="GO:0007186">
    <property type="term" value="P:G protein-coupled receptor signaling pathway"/>
    <property type="evidence" value="ECO:0007669"/>
    <property type="project" value="TreeGrafter"/>
</dbReference>
<dbReference type="GO" id="GO:0009966">
    <property type="term" value="P:regulation of signal transduction"/>
    <property type="evidence" value="ECO:0007669"/>
    <property type="project" value="TreeGrafter"/>
</dbReference>
<evidence type="ECO:0000256" key="5">
    <source>
        <dbReference type="ARBA" id="ARBA00022840"/>
    </source>
</evidence>
<dbReference type="SUPFAM" id="SSF56112">
    <property type="entry name" value="Protein kinase-like (PK-like)"/>
    <property type="match status" value="1"/>
</dbReference>
<dbReference type="CDD" id="cd05578">
    <property type="entry name" value="STKc_Yank1"/>
    <property type="match status" value="1"/>
</dbReference>
<comment type="similarity">
    <text evidence="7">Belongs to the protein kinase superfamily.</text>
</comment>
<proteinExistence type="inferred from homology"/>
<feature type="non-terminal residue" evidence="10">
    <location>
        <position position="431"/>
    </location>
</feature>
<evidence type="ECO:0000256" key="7">
    <source>
        <dbReference type="RuleBase" id="RU000304"/>
    </source>
</evidence>
<keyword evidence="1 7" id="KW-0723">Serine/threonine-protein kinase</keyword>
<dbReference type="Proteomes" id="UP000242875">
    <property type="component" value="Unassembled WGS sequence"/>
</dbReference>
<evidence type="ECO:0000256" key="2">
    <source>
        <dbReference type="ARBA" id="ARBA00022679"/>
    </source>
</evidence>
<comment type="caution">
    <text evidence="10">The sequence shown here is derived from an EMBL/GenBank/DDBJ whole genome shotgun (WGS) entry which is preliminary data.</text>
</comment>
<feature type="domain" description="AGC-kinase C-terminal" evidence="9">
    <location>
        <begin position="396"/>
        <end position="431"/>
    </location>
</feature>
<keyword evidence="11" id="KW-1185">Reference proteome</keyword>
<evidence type="ECO:0000259" key="9">
    <source>
        <dbReference type="PROSITE" id="PS51285"/>
    </source>
</evidence>
<dbReference type="GO" id="GO:0004703">
    <property type="term" value="F:G protein-coupled receptor kinase activity"/>
    <property type="evidence" value="ECO:0007669"/>
    <property type="project" value="TreeGrafter"/>
</dbReference>
<dbReference type="EMBL" id="MVBO01000158">
    <property type="protein sequence ID" value="OZJ02381.1"/>
    <property type="molecule type" value="Genomic_DNA"/>
</dbReference>
<reference evidence="10 11" key="1">
    <citation type="journal article" date="2017" name="Mycologia">
        <title>Bifiguratus adelaidae, gen. et sp. nov., a new member of Mucoromycotina in endophytic and soil-dwelling habitats.</title>
        <authorList>
            <person name="Torres-Cruz T.J."/>
            <person name="Billingsley Tobias T.L."/>
            <person name="Almatruk M."/>
            <person name="Hesse C."/>
            <person name="Kuske C.R."/>
            <person name="Desiro A."/>
            <person name="Benucci G.M."/>
            <person name="Bonito G."/>
            <person name="Stajich J.E."/>
            <person name="Dunlap C."/>
            <person name="Arnold A.E."/>
            <person name="Porras-Alfaro A."/>
        </authorList>
    </citation>
    <scope>NUCLEOTIDE SEQUENCE [LARGE SCALE GENOMIC DNA]</scope>
    <source>
        <strain evidence="10 11">AZ0501</strain>
    </source>
</reference>
<feature type="binding site" evidence="6">
    <location>
        <position position="164"/>
    </location>
    <ligand>
        <name>ATP</name>
        <dbReference type="ChEBI" id="CHEBI:30616"/>
    </ligand>
</feature>
<dbReference type="PANTHER" id="PTHR24355:SF30">
    <property type="entry name" value="SERINE_THREONINE-PROTEIN KINASE 32B ISOFORM X1"/>
    <property type="match status" value="1"/>
</dbReference>
<sequence>MSLDLVGKPQFDLLSTTGKTLAKVNKETFTKCKMEGTCLVDGNLLNLSTSNNKFEVVNTKKYPYGIGAAGAPLMPFSSIAVNNLELGTTVFIKELDGYKLPNDNKHNGCVRVDDKGWSLNEEPIDYDGEVELAHFVLLRSVGRGAFGKVRVVQHRNTKSMYALKYINKLKCIKMRAVENIISERRLLEAIDFPFIVNLRYAFQDDENLFMVLDLMLGGDLRFHLERYGKLKEEWVQFYVAEIALSLDYLHSKNIVHRDLKPDNVLLDENGHAHITDFNIAVRYSEKKLPSAVAGSMAYMAPEVLKKKGYTSSVDWWSLGVLAYELVFGKRPFKGKTNDTLSYSIQNDPLEFPDDAHTLVSEECIDCIKALMNRDPTQRLGCGQDGMYRLTAHPWFQDVSWNELARKAVQAPFIPDAKKPNFDATHELEELL</sequence>
<dbReference type="GO" id="GO:0005524">
    <property type="term" value="F:ATP binding"/>
    <property type="evidence" value="ECO:0007669"/>
    <property type="project" value="UniProtKB-UniRule"/>
</dbReference>
<dbReference type="InterPro" id="IPR008271">
    <property type="entry name" value="Ser/Thr_kinase_AS"/>
</dbReference>
<organism evidence="10 11">
    <name type="scientific">Bifiguratus adelaidae</name>
    <dbReference type="NCBI Taxonomy" id="1938954"/>
    <lineage>
        <taxon>Eukaryota</taxon>
        <taxon>Fungi</taxon>
        <taxon>Fungi incertae sedis</taxon>
        <taxon>Mucoromycota</taxon>
        <taxon>Mucoromycotina</taxon>
        <taxon>Endogonomycetes</taxon>
        <taxon>Endogonales</taxon>
        <taxon>Endogonales incertae sedis</taxon>
        <taxon>Bifiguratus</taxon>
    </lineage>
</organism>
<dbReference type="OrthoDB" id="354826at2759"/>
<dbReference type="InterPro" id="IPR011009">
    <property type="entry name" value="Kinase-like_dom_sf"/>
</dbReference>
<evidence type="ECO:0000259" key="8">
    <source>
        <dbReference type="PROSITE" id="PS50011"/>
    </source>
</evidence>
<dbReference type="PANTHER" id="PTHR24355">
    <property type="entry name" value="G PROTEIN-COUPLED RECEPTOR KINASE/RIBOSOMAL PROTEIN S6 KINASE"/>
    <property type="match status" value="1"/>
</dbReference>
<gene>
    <name evidence="10" type="ORF">BZG36_04445</name>
</gene>
<evidence type="ECO:0000256" key="4">
    <source>
        <dbReference type="ARBA" id="ARBA00022777"/>
    </source>
</evidence>
<dbReference type="FunFam" id="3.30.200.20:FF:000354">
    <property type="entry name" value="AGC/YANK protein kinase"/>
    <property type="match status" value="1"/>
</dbReference>
<dbReference type="Pfam" id="PF00069">
    <property type="entry name" value="Pkinase"/>
    <property type="match status" value="1"/>
</dbReference>
<evidence type="ECO:0000256" key="6">
    <source>
        <dbReference type="PROSITE-ProRule" id="PRU10141"/>
    </source>
</evidence>
<dbReference type="PROSITE" id="PS00108">
    <property type="entry name" value="PROTEIN_KINASE_ST"/>
    <property type="match status" value="1"/>
</dbReference>
<dbReference type="PROSITE" id="PS00107">
    <property type="entry name" value="PROTEIN_KINASE_ATP"/>
    <property type="match status" value="1"/>
</dbReference>
<dbReference type="Gene3D" id="1.10.510.10">
    <property type="entry name" value="Transferase(Phosphotransferase) domain 1"/>
    <property type="match status" value="1"/>
</dbReference>
<evidence type="ECO:0000313" key="10">
    <source>
        <dbReference type="EMBL" id="OZJ02381.1"/>
    </source>
</evidence>
<dbReference type="InterPro" id="IPR000719">
    <property type="entry name" value="Prot_kinase_dom"/>
</dbReference>
<evidence type="ECO:0008006" key="12">
    <source>
        <dbReference type="Google" id="ProtNLM"/>
    </source>
</evidence>
<accession>A0A261XVL8</accession>
<feature type="domain" description="Protein kinase" evidence="8">
    <location>
        <begin position="135"/>
        <end position="395"/>
    </location>
</feature>
<protein>
    <recommendedName>
        <fullName evidence="12">Protein kinase domain-containing protein</fullName>
    </recommendedName>
</protein>
<dbReference type="InterPro" id="IPR000961">
    <property type="entry name" value="AGC-kinase_C"/>
</dbReference>
<keyword evidence="4" id="KW-0418">Kinase</keyword>
<dbReference type="GO" id="GO:0001664">
    <property type="term" value="F:G protein-coupled receptor binding"/>
    <property type="evidence" value="ECO:0007669"/>
    <property type="project" value="TreeGrafter"/>
</dbReference>
<dbReference type="PROSITE" id="PS50011">
    <property type="entry name" value="PROTEIN_KINASE_DOM"/>
    <property type="match status" value="1"/>
</dbReference>
<dbReference type="Gene3D" id="3.30.200.20">
    <property type="entry name" value="Phosphorylase Kinase, domain 1"/>
    <property type="match status" value="1"/>
</dbReference>
<dbReference type="CDD" id="cd22785">
    <property type="entry name" value="DPBB_MltA-like"/>
    <property type="match status" value="1"/>
</dbReference>